<dbReference type="InterPro" id="IPR007110">
    <property type="entry name" value="Ig-like_dom"/>
</dbReference>
<dbReference type="Gene3D" id="2.60.40.10">
    <property type="entry name" value="Immunoglobulins"/>
    <property type="match status" value="1"/>
</dbReference>
<dbReference type="PANTHER" id="PTHR32178:SF7">
    <property type="entry name" value="IG-LIKE V-TYPE DOMAIN-CONTAINING PROTEIN FAM187A"/>
    <property type="match status" value="1"/>
</dbReference>
<dbReference type="EMBL" id="CAAE01014682">
    <property type="protein sequence ID" value="CAG02325.1"/>
    <property type="molecule type" value="Genomic_DNA"/>
</dbReference>
<name>Q4SAK7_TETNG</name>
<evidence type="ECO:0000256" key="6">
    <source>
        <dbReference type="ARBA" id="ARBA00023136"/>
    </source>
</evidence>
<dbReference type="InterPro" id="IPR003599">
    <property type="entry name" value="Ig_sub"/>
</dbReference>
<evidence type="ECO:0000256" key="1">
    <source>
        <dbReference type="ARBA" id="ARBA00004479"/>
    </source>
</evidence>
<dbReference type="AlphaFoldDB" id="Q4SAK7"/>
<comment type="subcellular location">
    <subcellularLocation>
        <location evidence="1">Membrane</location>
        <topology evidence="1">Single-pass type I membrane protein</topology>
    </subcellularLocation>
</comment>
<dbReference type="InterPro" id="IPR039311">
    <property type="entry name" value="FAM187A/B"/>
</dbReference>
<evidence type="ECO:0000256" key="3">
    <source>
        <dbReference type="ARBA" id="ARBA00022692"/>
    </source>
</evidence>
<reference evidence="10" key="1">
    <citation type="journal article" date="2004" name="Nature">
        <title>Genome duplication in the teleost fish Tetraodon nigroviridis reveals the early vertebrate proto-karyotype.</title>
        <authorList>
            <person name="Jaillon O."/>
            <person name="Aury J.-M."/>
            <person name="Brunet F."/>
            <person name="Petit J.-L."/>
            <person name="Stange-Thomann N."/>
            <person name="Mauceli E."/>
            <person name="Bouneau L."/>
            <person name="Fischer C."/>
            <person name="Ozouf-Costaz C."/>
            <person name="Bernot A."/>
            <person name="Nicaud S."/>
            <person name="Jaffe D."/>
            <person name="Fisher S."/>
            <person name="Lutfalla G."/>
            <person name="Dossat C."/>
            <person name="Segurens B."/>
            <person name="Dasilva C."/>
            <person name="Salanoubat M."/>
            <person name="Levy M."/>
            <person name="Boudet N."/>
            <person name="Castellano S."/>
            <person name="Anthouard V."/>
            <person name="Jubin C."/>
            <person name="Castelli V."/>
            <person name="Katinka M."/>
            <person name="Vacherie B."/>
            <person name="Biemont C."/>
            <person name="Skalli Z."/>
            <person name="Cattolico L."/>
            <person name="Poulain J."/>
            <person name="De Berardinis V."/>
            <person name="Cruaud C."/>
            <person name="Duprat S."/>
            <person name="Brottier P."/>
            <person name="Coutanceau J.-P."/>
            <person name="Gouzy J."/>
            <person name="Parra G."/>
            <person name="Lardier G."/>
            <person name="Chapple C."/>
            <person name="McKernan K.J."/>
            <person name="McEwan P."/>
            <person name="Bosak S."/>
            <person name="Kellis M."/>
            <person name="Volff J.-N."/>
            <person name="Guigo R."/>
            <person name="Zody M.C."/>
            <person name="Mesirov J."/>
            <person name="Lindblad-Toh K."/>
            <person name="Birren B."/>
            <person name="Nusbaum C."/>
            <person name="Kahn D."/>
            <person name="Robinson-Rechavi M."/>
            <person name="Laudet V."/>
            <person name="Schachter V."/>
            <person name="Quetier F."/>
            <person name="Saurin W."/>
            <person name="Scarpelli C."/>
            <person name="Wincker P."/>
            <person name="Lander E.S."/>
            <person name="Weissenbach J."/>
            <person name="Roest Crollius H."/>
        </authorList>
    </citation>
    <scope>NUCLEOTIDE SEQUENCE [LARGE SCALE GENOMIC DNA]</scope>
</reference>
<dbReference type="PANTHER" id="PTHR32178">
    <property type="entry name" value="FAM187"/>
    <property type="match status" value="1"/>
</dbReference>
<feature type="signal peptide" evidence="8">
    <location>
        <begin position="1"/>
        <end position="24"/>
    </location>
</feature>
<keyword evidence="3" id="KW-0812">Transmembrane</keyword>
<evidence type="ECO:0000256" key="2">
    <source>
        <dbReference type="ARBA" id="ARBA00008727"/>
    </source>
</evidence>
<evidence type="ECO:0000256" key="8">
    <source>
        <dbReference type="SAM" id="SignalP"/>
    </source>
</evidence>
<evidence type="ECO:0000256" key="7">
    <source>
        <dbReference type="ARBA" id="ARBA00023180"/>
    </source>
</evidence>
<evidence type="ECO:0000256" key="4">
    <source>
        <dbReference type="ARBA" id="ARBA00022729"/>
    </source>
</evidence>
<organism evidence="10">
    <name type="scientific">Tetraodon nigroviridis</name>
    <name type="common">Spotted green pufferfish</name>
    <name type="synonym">Chelonodon nigroviridis</name>
    <dbReference type="NCBI Taxonomy" id="99883"/>
    <lineage>
        <taxon>Eukaryota</taxon>
        <taxon>Metazoa</taxon>
        <taxon>Chordata</taxon>
        <taxon>Craniata</taxon>
        <taxon>Vertebrata</taxon>
        <taxon>Euteleostomi</taxon>
        <taxon>Actinopterygii</taxon>
        <taxon>Neopterygii</taxon>
        <taxon>Teleostei</taxon>
        <taxon>Neoteleostei</taxon>
        <taxon>Acanthomorphata</taxon>
        <taxon>Eupercaria</taxon>
        <taxon>Tetraodontiformes</taxon>
        <taxon>Tetradontoidea</taxon>
        <taxon>Tetraodontidae</taxon>
        <taxon>Tetraodon</taxon>
    </lineage>
</organism>
<dbReference type="KEGG" id="tng:GSTEN00021407G001"/>
<keyword evidence="5" id="KW-1133">Transmembrane helix</keyword>
<sequence length="364" mass="40732">MVAPPGSAPFFLLLLLLRCPDVQSYEAPADKQDVFAKTACPAFLTFRNVAFLSGVTVELSCHCKPEMIQSVMWFYRKHRHGSKETRVLNDHHGNKLVDPSNILHSRSLQSRFSIRLFSLLIFRAGREDSGVYICGSSQRDYFYGYDLDIQEAQKIVFIQRLLSDAPSAETETTDGHSPAQSWYQLFTTFRPWSVCDRCGISGEQIRIGLCYIHSHTLHVRYRGAQQTIVSCGSGGVPKAIRRMKKSRAGAKMEVRSCQVICPSPPVPSSRIGSLLSFIGLNSFHQPWDLPVYYLNHPAEHILTLGCPGAQANMAVAWDFGSKPIYRSEYLAGRGVTSPRLYLDAGHHLVFDPAEVRDSGKNCCK</sequence>
<dbReference type="SUPFAM" id="SSF48726">
    <property type="entry name" value="Immunoglobulin"/>
    <property type="match status" value="1"/>
</dbReference>
<feature type="non-terminal residue" evidence="10">
    <location>
        <position position="364"/>
    </location>
</feature>
<dbReference type="InterPro" id="IPR036179">
    <property type="entry name" value="Ig-like_dom_sf"/>
</dbReference>
<proteinExistence type="inferred from homology"/>
<feature type="domain" description="Ig-like" evidence="9">
    <location>
        <begin position="41"/>
        <end position="134"/>
    </location>
</feature>
<dbReference type="GO" id="GO:0016020">
    <property type="term" value="C:membrane"/>
    <property type="evidence" value="ECO:0007669"/>
    <property type="project" value="UniProtKB-SubCell"/>
</dbReference>
<protein>
    <submittedName>
        <fullName evidence="10">Chromosome undetermined SCAF14682, whole genome shotgun sequence</fullName>
    </submittedName>
</protein>
<dbReference type="OrthoDB" id="9899560at2759"/>
<keyword evidence="6" id="KW-0472">Membrane</keyword>
<keyword evidence="7" id="KW-0325">Glycoprotein</keyword>
<comment type="similarity">
    <text evidence="2">Belongs to the FAM187 family.</text>
</comment>
<dbReference type="SMART" id="SM00409">
    <property type="entry name" value="IG"/>
    <property type="match status" value="1"/>
</dbReference>
<evidence type="ECO:0000313" key="10">
    <source>
        <dbReference type="EMBL" id="CAG02325.1"/>
    </source>
</evidence>
<accession>Q4SAK7</accession>
<dbReference type="Pfam" id="PF07686">
    <property type="entry name" value="V-set"/>
    <property type="match status" value="1"/>
</dbReference>
<feature type="chain" id="PRO_5004243570" evidence="8">
    <location>
        <begin position="25"/>
        <end position="364"/>
    </location>
</feature>
<dbReference type="InterPro" id="IPR013106">
    <property type="entry name" value="Ig_V-set"/>
</dbReference>
<reference evidence="10" key="2">
    <citation type="submission" date="2004-02" db="EMBL/GenBank/DDBJ databases">
        <authorList>
            <consortium name="Genoscope"/>
            <consortium name="Whitehead Institute Centre for Genome Research"/>
        </authorList>
    </citation>
    <scope>NUCLEOTIDE SEQUENCE</scope>
</reference>
<dbReference type="PROSITE" id="PS50835">
    <property type="entry name" value="IG_LIKE"/>
    <property type="match status" value="1"/>
</dbReference>
<keyword evidence="4 8" id="KW-0732">Signal</keyword>
<evidence type="ECO:0000256" key="5">
    <source>
        <dbReference type="ARBA" id="ARBA00022989"/>
    </source>
</evidence>
<dbReference type="InterPro" id="IPR013783">
    <property type="entry name" value="Ig-like_fold"/>
</dbReference>
<gene>
    <name evidence="10" type="ORF">GSTENG00021407001</name>
</gene>
<evidence type="ECO:0000259" key="9">
    <source>
        <dbReference type="PROSITE" id="PS50835"/>
    </source>
</evidence>